<dbReference type="InterPro" id="IPR001584">
    <property type="entry name" value="Integrase_cat-core"/>
</dbReference>
<evidence type="ECO:0000256" key="1">
    <source>
        <dbReference type="SAM" id="MobiDB-lite"/>
    </source>
</evidence>
<keyword evidence="2" id="KW-0812">Transmembrane</keyword>
<feature type="region of interest" description="Disordered" evidence="1">
    <location>
        <begin position="1"/>
        <end position="22"/>
    </location>
</feature>
<dbReference type="Proteomes" id="UP000475862">
    <property type="component" value="Unassembled WGS sequence"/>
</dbReference>
<dbReference type="AlphaFoldDB" id="A0A6G0TC06"/>
<feature type="domain" description="Integrase catalytic" evidence="3">
    <location>
        <begin position="378"/>
        <end position="536"/>
    </location>
</feature>
<sequence>MNNENKNSEKSEDNLNPSKFSSQDISKFLKPQLIAELTKRNLITTGTVPELKNRLTQYLNGETTPNDFINTFNANKMDNTKKPYYKPNTFSGLISENIDTFIKKYNRAASINGWSDEEKIKFLPLYLEGPALTFYDNNESNLINDIKWADLENILLSEFKPTAQLDMLKLLLQKRKQLDDEQTINYVNEIESLCKRINPTMLESEIIHTVIKGLKPNIIRQIGQLLELLQLSDLPGHWWSDNELASIASYYNHDTYIFDENAKTAVVYRNKNNKRPPIILYNTNENTHWIPGTKAINPSLKIPHDYVEINDFTPLQQIVTEINNKYKNTKKPITNDKLKEIDKVDKIHIKTVDNITKSITNDPNKEIIYDSQLQPIPLSNRPLDRLTFDYLGPLTPSNNKKYILVAACNNTKFIFTKAVESATAQSTINFIIQIISQWGCFRQFSSDRGTHFKNQMVNEVCENLGIKQILSTSYSPQTQGFVEKINDVLCNSIKNYIDDNNQSRWSYYLPYVTLSYNATPQTSTKYSPFYLMHGFEPYFPIDNKLIPTNIPYDIKKSLAELNKLRDKIPNLIKTAQESQKKYHDQKHHNPITMNPKSTIICIVLALVPVYGFIAYDCNEKRINVTSFNSLEVDHCKTPPPASSMEIPRIKLIQKADTRTIPFKSCLISVDYLVTKCATFDDAQVVEDGFFSEILFLGNSGCTELHRTAIFHFPSGGIITGLMMNHTTFATHTVAGNIDKNGDCLGTSYASDKGSWRNVVVQGNYKIQLSEGIASIISKDDLLILPTGTRMKLSEMYGIGSYKGETVWNNNIIHQNCDTHNFDVLYDGPATLMTSESTPEDVLQTHTFLVETENIVFALKQKRRTFACEVPVIQTEHPQLFILKDNAFMHHFSINNISPQNTDLMAYVNTKFVYIENFLKNTITSLYNELIRKQCEIERTQLLFKLSLATYSLDEFAYAMGQGPGNIAIKSGEIIYLIKCKPVDVQYAQQDACYNELPVTLNNKTYFMAPKTNILQNYGTQVDCNEYLPVAFRLDSEWYGVAPTLREIKKPQTLKPSTSWTWNYKSPEHLMTAGIYSQDTMTALQRHLLLPQEIQTAQKNIARQSMGYSYVDQGLRLKSLIDNITISNIIEDKLYKMWGWFTTFGSCISGLLGIFFIWRAISILIKTSINVTILYQTFGWSIKLIAGIFSSTTHYIMHNLHKKKYNTIKTIYKEPTLPYFQTRKHTEKTKTTPRRKMSI</sequence>
<keyword evidence="5" id="KW-1185">Reference proteome</keyword>
<proteinExistence type="predicted"/>
<feature type="transmembrane region" description="Helical" evidence="2">
    <location>
        <begin position="1172"/>
        <end position="1195"/>
    </location>
</feature>
<dbReference type="OrthoDB" id="6622160at2759"/>
<dbReference type="InterPro" id="IPR050951">
    <property type="entry name" value="Retrovirus_Pol_polyprotein"/>
</dbReference>
<gene>
    <name evidence="4" type="ORF">AGLY_010942</name>
</gene>
<reference evidence="4 5" key="1">
    <citation type="submission" date="2019-08" db="EMBL/GenBank/DDBJ databases">
        <title>The genome of the soybean aphid Biotype 1, its phylome, world population structure and adaptation to the North American continent.</title>
        <authorList>
            <person name="Giordano R."/>
            <person name="Donthu R.K."/>
            <person name="Hernandez A.G."/>
            <person name="Wright C.L."/>
            <person name="Zimin A.V."/>
        </authorList>
    </citation>
    <scope>NUCLEOTIDE SEQUENCE [LARGE SCALE GENOMIC DNA]</scope>
    <source>
        <tissue evidence="4">Whole aphids</tissue>
    </source>
</reference>
<dbReference type="SUPFAM" id="SSF53098">
    <property type="entry name" value="Ribonuclease H-like"/>
    <property type="match status" value="1"/>
</dbReference>
<dbReference type="InterPro" id="IPR005162">
    <property type="entry name" value="Retrotrans_gag_dom"/>
</dbReference>
<comment type="caution">
    <text evidence="4">The sequence shown here is derived from an EMBL/GenBank/DDBJ whole genome shotgun (WGS) entry which is preliminary data.</text>
</comment>
<evidence type="ECO:0000313" key="5">
    <source>
        <dbReference type="Proteomes" id="UP000475862"/>
    </source>
</evidence>
<dbReference type="Pfam" id="PF00665">
    <property type="entry name" value="rve"/>
    <property type="match status" value="1"/>
</dbReference>
<organism evidence="4 5">
    <name type="scientific">Aphis glycines</name>
    <name type="common">Soybean aphid</name>
    <dbReference type="NCBI Taxonomy" id="307491"/>
    <lineage>
        <taxon>Eukaryota</taxon>
        <taxon>Metazoa</taxon>
        <taxon>Ecdysozoa</taxon>
        <taxon>Arthropoda</taxon>
        <taxon>Hexapoda</taxon>
        <taxon>Insecta</taxon>
        <taxon>Pterygota</taxon>
        <taxon>Neoptera</taxon>
        <taxon>Paraneoptera</taxon>
        <taxon>Hemiptera</taxon>
        <taxon>Sternorrhyncha</taxon>
        <taxon>Aphidomorpha</taxon>
        <taxon>Aphidoidea</taxon>
        <taxon>Aphididae</taxon>
        <taxon>Aphidini</taxon>
        <taxon>Aphis</taxon>
        <taxon>Aphis</taxon>
    </lineage>
</organism>
<keyword evidence="2" id="KW-0472">Membrane</keyword>
<evidence type="ECO:0000259" key="3">
    <source>
        <dbReference type="PROSITE" id="PS50994"/>
    </source>
</evidence>
<dbReference type="PANTHER" id="PTHR37984:SF5">
    <property type="entry name" value="PROTEIN NYNRIN-LIKE"/>
    <property type="match status" value="1"/>
</dbReference>
<feature type="compositionally biased region" description="Basic and acidic residues" evidence="1">
    <location>
        <begin position="1"/>
        <end position="13"/>
    </location>
</feature>
<dbReference type="InterPro" id="IPR012337">
    <property type="entry name" value="RNaseH-like_sf"/>
</dbReference>
<dbReference type="Pfam" id="PF24664">
    <property type="entry name" value="Monjiviricetes_fusion"/>
    <property type="match status" value="1"/>
</dbReference>
<dbReference type="PROSITE" id="PS50994">
    <property type="entry name" value="INTEGRASE"/>
    <property type="match status" value="1"/>
</dbReference>
<name>A0A6G0TC06_APHGL</name>
<dbReference type="EMBL" id="VYZN01000042">
    <property type="protein sequence ID" value="KAE9530480.1"/>
    <property type="molecule type" value="Genomic_DNA"/>
</dbReference>
<dbReference type="PANTHER" id="PTHR37984">
    <property type="entry name" value="PROTEIN CBG26694"/>
    <property type="match status" value="1"/>
</dbReference>
<keyword evidence="2" id="KW-1133">Transmembrane helix</keyword>
<dbReference type="InterPro" id="IPR036397">
    <property type="entry name" value="RNaseH_sf"/>
</dbReference>
<dbReference type="GO" id="GO:0003676">
    <property type="term" value="F:nucleic acid binding"/>
    <property type="evidence" value="ECO:0007669"/>
    <property type="project" value="InterPro"/>
</dbReference>
<feature type="transmembrane region" description="Helical" evidence="2">
    <location>
        <begin position="1137"/>
        <end position="1160"/>
    </location>
</feature>
<protein>
    <recommendedName>
        <fullName evidence="3">Integrase catalytic domain-containing protein</fullName>
    </recommendedName>
</protein>
<dbReference type="Gene3D" id="3.30.420.10">
    <property type="entry name" value="Ribonuclease H-like superfamily/Ribonuclease H"/>
    <property type="match status" value="1"/>
</dbReference>
<dbReference type="GO" id="GO:0015074">
    <property type="term" value="P:DNA integration"/>
    <property type="evidence" value="ECO:0007669"/>
    <property type="project" value="InterPro"/>
</dbReference>
<dbReference type="Pfam" id="PF03732">
    <property type="entry name" value="Retrotrans_gag"/>
    <property type="match status" value="1"/>
</dbReference>
<evidence type="ECO:0000313" key="4">
    <source>
        <dbReference type="EMBL" id="KAE9530480.1"/>
    </source>
</evidence>
<evidence type="ECO:0000256" key="2">
    <source>
        <dbReference type="SAM" id="Phobius"/>
    </source>
</evidence>
<accession>A0A6G0TC06</accession>